<sequence length="596" mass="67983">MSSKDSTQHFYETGEGFTCDLDWKELRSYLIPFQDDISLSDPQFNQRIINHLTKCRKIIYNAIPRIQEELQEINESLLKDPLEHYQLPEINPANRFLHLKLRFLLKKIAKLTKINAANRIERINRQFLLLNSLIQLIDYLLSSTQNLKRIMIKISRAVEPVDQTIFTITRPKAQLLHLIRRLVKTHLIEISLIPVPFSSASANRNFLREIIDAGVNAKKPGTSYFSELPSEASLDVFFESPHSPLCQKRYMISPTTHQKENIPPLLPYDRTKTDPEYVKNWIFEATNAIIQWLQKGENLEEINEDQEAAISILLERFLFAKTYPLLYVWDQPDSAAALDSNPTPNDVPTYIPAIHIDFDSNSVLDSNSPNTNSTNSMSSLNSLSFSNPNSFNNNANIEIEENDNSNNKNDGNFESHYDLENGKRFSHQSEAAILFAHKMEEFAKQTPEQIGILPKYVPLQCRGKPVRAMFEVDSIARAPVEWLNNAIHHVCPIDAAYCIVKVHESLSVMAVLRATSEKADSGVEDFVEKMPGFDDIFEIWLSLLCVSGIPQPQKLMNFISVYSHLPGFTARVMASIAYLEASLCQLKSALIEQKDE</sequence>
<reference evidence="1 2" key="1">
    <citation type="submission" date="2024-04" db="EMBL/GenBank/DDBJ databases">
        <title>Tritrichomonas musculus Genome.</title>
        <authorList>
            <person name="Alves-Ferreira E."/>
            <person name="Grigg M."/>
            <person name="Lorenzi H."/>
            <person name="Galac M."/>
        </authorList>
    </citation>
    <scope>NUCLEOTIDE SEQUENCE [LARGE SCALE GENOMIC DNA]</scope>
    <source>
        <strain evidence="1 2">EAF2021</strain>
    </source>
</reference>
<accession>A0ABR2GWA7</accession>
<gene>
    <name evidence="1" type="ORF">M9Y10_036212</name>
</gene>
<dbReference type="Proteomes" id="UP001470230">
    <property type="component" value="Unassembled WGS sequence"/>
</dbReference>
<dbReference type="EMBL" id="JAPFFF010000058">
    <property type="protein sequence ID" value="KAK8837677.1"/>
    <property type="molecule type" value="Genomic_DNA"/>
</dbReference>
<proteinExistence type="predicted"/>
<organism evidence="1 2">
    <name type="scientific">Tritrichomonas musculus</name>
    <dbReference type="NCBI Taxonomy" id="1915356"/>
    <lineage>
        <taxon>Eukaryota</taxon>
        <taxon>Metamonada</taxon>
        <taxon>Parabasalia</taxon>
        <taxon>Tritrichomonadida</taxon>
        <taxon>Tritrichomonadidae</taxon>
        <taxon>Tritrichomonas</taxon>
    </lineage>
</organism>
<evidence type="ECO:0008006" key="3">
    <source>
        <dbReference type="Google" id="ProtNLM"/>
    </source>
</evidence>
<comment type="caution">
    <text evidence="1">The sequence shown here is derived from an EMBL/GenBank/DDBJ whole genome shotgun (WGS) entry which is preliminary data.</text>
</comment>
<name>A0ABR2GWA7_9EUKA</name>
<keyword evidence="2" id="KW-1185">Reference proteome</keyword>
<protein>
    <recommendedName>
        <fullName evidence="3">VPS9 domain-containing protein</fullName>
    </recommendedName>
</protein>
<evidence type="ECO:0000313" key="2">
    <source>
        <dbReference type="Proteomes" id="UP001470230"/>
    </source>
</evidence>
<evidence type="ECO:0000313" key="1">
    <source>
        <dbReference type="EMBL" id="KAK8837677.1"/>
    </source>
</evidence>